<accession>A0ABQ5P643</accession>
<keyword evidence="2" id="KW-1185">Reference proteome</keyword>
<evidence type="ECO:0000313" key="2">
    <source>
        <dbReference type="Proteomes" id="UP001291653"/>
    </source>
</evidence>
<organism evidence="1 2">
    <name type="scientific">Streptomyces yaizuensis</name>
    <dbReference type="NCBI Taxonomy" id="2989713"/>
    <lineage>
        <taxon>Bacteria</taxon>
        <taxon>Bacillati</taxon>
        <taxon>Actinomycetota</taxon>
        <taxon>Actinomycetes</taxon>
        <taxon>Kitasatosporales</taxon>
        <taxon>Streptomycetaceae</taxon>
        <taxon>Streptomyces</taxon>
    </lineage>
</organism>
<name>A0ABQ5P643_9ACTN</name>
<dbReference type="RefSeq" id="WP_323450060.1">
    <property type="nucleotide sequence ID" value="NZ_BSBI01000013.1"/>
</dbReference>
<dbReference type="Proteomes" id="UP001291653">
    <property type="component" value="Unassembled WGS sequence"/>
</dbReference>
<evidence type="ECO:0000313" key="1">
    <source>
        <dbReference type="EMBL" id="GLF98071.1"/>
    </source>
</evidence>
<reference evidence="1 2" key="1">
    <citation type="submission" date="2022-10" db="EMBL/GenBank/DDBJ databases">
        <title>Draft genome sequence of Streptomyces sp. YSPA8.</title>
        <authorList>
            <person name="Moriuchi R."/>
            <person name="Dohra H."/>
            <person name="Yamamura H."/>
            <person name="Kodani S."/>
        </authorList>
    </citation>
    <scope>NUCLEOTIDE SEQUENCE [LARGE SCALE GENOMIC DNA]</scope>
    <source>
        <strain evidence="1 2">YSPA8</strain>
    </source>
</reference>
<gene>
    <name evidence="1" type="ORF">SYYSPA8_27260</name>
</gene>
<sequence>MSETKDDERVYPENEVVDGIELCSDQEQHEIDFPERYWDPHRIPSS</sequence>
<dbReference type="EMBL" id="BSBI01000013">
    <property type="protein sequence ID" value="GLF98071.1"/>
    <property type="molecule type" value="Genomic_DNA"/>
</dbReference>
<proteinExistence type="predicted"/>
<protein>
    <submittedName>
        <fullName evidence="1">Uncharacterized protein</fullName>
    </submittedName>
</protein>
<comment type="caution">
    <text evidence="1">The sequence shown here is derived from an EMBL/GenBank/DDBJ whole genome shotgun (WGS) entry which is preliminary data.</text>
</comment>